<gene>
    <name evidence="1" type="ORF">Klosneuvirus_1_117</name>
</gene>
<reference evidence="1" key="1">
    <citation type="journal article" date="2017" name="Science">
        <title>Giant viruses with an expanded complement of translation system components.</title>
        <authorList>
            <person name="Schulz F."/>
            <person name="Yutin N."/>
            <person name="Ivanova N.N."/>
            <person name="Ortega D.R."/>
            <person name="Lee T.K."/>
            <person name="Vierheilig J."/>
            <person name="Daims H."/>
            <person name="Horn M."/>
            <person name="Wagner M."/>
            <person name="Jensen G.J."/>
            <person name="Kyrpides N.C."/>
            <person name="Koonin E.V."/>
            <person name="Woyke T."/>
        </authorList>
    </citation>
    <scope>NUCLEOTIDE SEQUENCE</scope>
    <source>
        <strain evidence="1">KNV1</strain>
    </source>
</reference>
<proteinExistence type="predicted"/>
<protein>
    <submittedName>
        <fullName evidence="1">Uncharacterized protein</fullName>
    </submittedName>
</protein>
<name>A0A1V0SHQ8_9VIRU</name>
<organism evidence="1">
    <name type="scientific">Klosneuvirus KNV1</name>
    <dbReference type="NCBI Taxonomy" id="1977640"/>
    <lineage>
        <taxon>Viruses</taxon>
        <taxon>Varidnaviria</taxon>
        <taxon>Bamfordvirae</taxon>
        <taxon>Nucleocytoviricota</taxon>
        <taxon>Megaviricetes</taxon>
        <taxon>Imitervirales</taxon>
        <taxon>Mimiviridae</taxon>
        <taxon>Klosneuvirinae</taxon>
        <taxon>Klosneuvirus</taxon>
    </lineage>
</organism>
<accession>A0A1V0SHQ8</accession>
<evidence type="ECO:0000313" key="1">
    <source>
        <dbReference type="EMBL" id="ARF11260.1"/>
    </source>
</evidence>
<dbReference type="EMBL" id="KY684108">
    <property type="protein sequence ID" value="ARF11260.1"/>
    <property type="molecule type" value="Genomic_DNA"/>
</dbReference>
<sequence>MNNPQLSQEMMINILKNGTYYYPATKHYGINSTNVICDRCKRTNLDVCIGLDTYDLCLSCIQDISKLHSQIIVEPSPVFHGPIMTMMIQEQFKLDPAWFKTKSYMMQGSCRKN</sequence>